<proteinExistence type="predicted"/>
<dbReference type="RefSeq" id="WP_259817180.1">
    <property type="nucleotide sequence ID" value="NZ_CP103445.1"/>
</dbReference>
<organism evidence="1 2">
    <name type="scientific">Erwinia pyrifoliae</name>
    <dbReference type="NCBI Taxonomy" id="79967"/>
    <lineage>
        <taxon>Bacteria</taxon>
        <taxon>Pseudomonadati</taxon>
        <taxon>Pseudomonadota</taxon>
        <taxon>Gammaproteobacteria</taxon>
        <taxon>Enterobacterales</taxon>
        <taxon>Erwiniaceae</taxon>
        <taxon>Erwinia</taxon>
    </lineage>
</organism>
<name>A0ABY5XBP6_ERWPY</name>
<reference evidence="1" key="1">
    <citation type="submission" date="2022-07" db="EMBL/GenBank/DDBJ databases">
        <title>Genetic diversity of Erwinia pyrifoliae.</title>
        <authorList>
            <person name="Park D.S."/>
            <person name="Ham H."/>
        </authorList>
    </citation>
    <scope>NUCLEOTIDE SEQUENCE</scope>
    <source>
        <strain evidence="1">CP201486</strain>
    </source>
</reference>
<gene>
    <name evidence="1" type="ORF">NYP84_05565</name>
</gene>
<sequence>MNTDIPSTGAARITANFLRCLVCNMQDKTLFHARMPEQHFALEPGFFGVITE</sequence>
<dbReference type="EMBL" id="CP103445">
    <property type="protein sequence ID" value="UWS34632.1"/>
    <property type="molecule type" value="Genomic_DNA"/>
</dbReference>
<protein>
    <submittedName>
        <fullName evidence="1">Uncharacterized protein</fullName>
    </submittedName>
</protein>
<dbReference type="Proteomes" id="UP001058553">
    <property type="component" value="Chromosome"/>
</dbReference>
<keyword evidence="2" id="KW-1185">Reference proteome</keyword>
<accession>A0ABY5XBP6</accession>
<evidence type="ECO:0000313" key="1">
    <source>
        <dbReference type="EMBL" id="UWS34632.1"/>
    </source>
</evidence>
<evidence type="ECO:0000313" key="2">
    <source>
        <dbReference type="Proteomes" id="UP001058553"/>
    </source>
</evidence>